<reference evidence="2 3" key="1">
    <citation type="submission" date="2016-05" db="EMBL/GenBank/DDBJ databases">
        <title>Complete genome sequence of Novosphingobium guangzhouense SA925(T).</title>
        <authorList>
            <person name="Sha S."/>
        </authorList>
    </citation>
    <scope>NUCLEOTIDE SEQUENCE [LARGE SCALE GENOMIC DNA]</scope>
    <source>
        <strain evidence="2 3">SA925</strain>
    </source>
</reference>
<dbReference type="Pfam" id="PF07238">
    <property type="entry name" value="PilZ"/>
    <property type="match status" value="1"/>
</dbReference>
<evidence type="ECO:0000313" key="3">
    <source>
        <dbReference type="Proteomes" id="UP000236327"/>
    </source>
</evidence>
<proteinExistence type="predicted"/>
<dbReference type="EMBL" id="LYMM01000073">
    <property type="protein sequence ID" value="PNU02394.1"/>
    <property type="molecule type" value="Genomic_DNA"/>
</dbReference>
<comment type="caution">
    <text evidence="2">The sequence shown here is derived from an EMBL/GenBank/DDBJ whole genome shotgun (WGS) entry which is preliminary data.</text>
</comment>
<organism evidence="2 3">
    <name type="scientific">Novosphingobium guangzhouense</name>
    <dbReference type="NCBI Taxonomy" id="1850347"/>
    <lineage>
        <taxon>Bacteria</taxon>
        <taxon>Pseudomonadati</taxon>
        <taxon>Pseudomonadota</taxon>
        <taxon>Alphaproteobacteria</taxon>
        <taxon>Sphingomonadales</taxon>
        <taxon>Sphingomonadaceae</taxon>
        <taxon>Novosphingobium</taxon>
    </lineage>
</organism>
<dbReference type="GO" id="GO:0035438">
    <property type="term" value="F:cyclic-di-GMP binding"/>
    <property type="evidence" value="ECO:0007669"/>
    <property type="project" value="InterPro"/>
</dbReference>
<evidence type="ECO:0000313" key="2">
    <source>
        <dbReference type="EMBL" id="PNU02394.1"/>
    </source>
</evidence>
<keyword evidence="3" id="KW-1185">Reference proteome</keyword>
<evidence type="ECO:0000259" key="1">
    <source>
        <dbReference type="Pfam" id="PF07238"/>
    </source>
</evidence>
<dbReference type="Proteomes" id="UP000236327">
    <property type="component" value="Unassembled WGS sequence"/>
</dbReference>
<dbReference type="SUPFAM" id="SSF141371">
    <property type="entry name" value="PilZ domain-like"/>
    <property type="match status" value="1"/>
</dbReference>
<name>A0A2K2FUF9_9SPHN</name>
<dbReference type="RefSeq" id="WP_103098558.1">
    <property type="nucleotide sequence ID" value="NZ_LYMM01000073.1"/>
</dbReference>
<protein>
    <submittedName>
        <fullName evidence="2">Pilus assembly protein PilZ</fullName>
    </submittedName>
</protein>
<dbReference type="OrthoDB" id="9795572at2"/>
<dbReference type="InterPro" id="IPR009875">
    <property type="entry name" value="PilZ_domain"/>
</dbReference>
<dbReference type="AlphaFoldDB" id="A0A2K2FUF9"/>
<sequence>MTRTVLPRRSQRRSVSLAVQCRTQSGLRDDGEISDISVEGCCLRMRGIYFRVGARLMVRPNGLEGMSGVVRWVSSDLAGVEFDRPLYGPVLDHIAATHASPLPGSPARR</sequence>
<feature type="domain" description="PilZ" evidence="1">
    <location>
        <begin position="8"/>
        <end position="84"/>
    </location>
</feature>
<accession>A0A2K2FUF9</accession>
<gene>
    <name evidence="2" type="ORF">A8V01_08285</name>
</gene>